<evidence type="ECO:0000313" key="2">
    <source>
        <dbReference type="Proteomes" id="UP000236173"/>
    </source>
</evidence>
<dbReference type="Proteomes" id="UP000236173">
    <property type="component" value="Unassembled WGS sequence"/>
</dbReference>
<name>A0A2H5XGA4_9BACT</name>
<sequence length="39" mass="4236">MRLTWLLLLASVVATVGWGQQVPTATQPKEREEIASAPS</sequence>
<reference evidence="2" key="1">
    <citation type="submission" date="2017-09" db="EMBL/GenBank/DDBJ databases">
        <title>Metaegenomics of thermophilic ammonia-oxidizing enrichment culture.</title>
        <authorList>
            <person name="Kato S."/>
            <person name="Suzuki K."/>
        </authorList>
    </citation>
    <scope>NUCLEOTIDE SEQUENCE [LARGE SCALE GENOMIC DNA]</scope>
</reference>
<organism evidence="1 2">
    <name type="scientific">Candidatus Fervidibacter japonicus</name>
    <dbReference type="NCBI Taxonomy" id="2035412"/>
    <lineage>
        <taxon>Bacteria</taxon>
        <taxon>Candidatus Fervidibacterota</taxon>
        <taxon>Candidatus Fervidibacter</taxon>
    </lineage>
</organism>
<gene>
    <name evidence="1" type="ORF">HRbin17_02752</name>
</gene>
<accession>A0A2H5XGA4</accession>
<dbReference type="EMBL" id="BEHT01000060">
    <property type="protein sequence ID" value="GBD00214.1"/>
    <property type="molecule type" value="Genomic_DNA"/>
</dbReference>
<protein>
    <submittedName>
        <fullName evidence="1">Uncharacterized protein</fullName>
    </submittedName>
</protein>
<comment type="caution">
    <text evidence="1">The sequence shown here is derived from an EMBL/GenBank/DDBJ whole genome shotgun (WGS) entry which is preliminary data.</text>
</comment>
<evidence type="ECO:0000313" key="1">
    <source>
        <dbReference type="EMBL" id="GBD00214.1"/>
    </source>
</evidence>
<dbReference type="AlphaFoldDB" id="A0A2H5XGA4"/>
<proteinExistence type="predicted"/>